<dbReference type="EMBL" id="KP007359">
    <property type="protein sequence ID" value="AIZ02031.1"/>
    <property type="molecule type" value="Genomic_DNA"/>
</dbReference>
<gene>
    <name evidence="2" type="ORF">VR5_244</name>
</gene>
<evidence type="ECO:0000313" key="3">
    <source>
        <dbReference type="Proteomes" id="UP000030715"/>
    </source>
</evidence>
<dbReference type="InterPro" id="IPR042071">
    <property type="entry name" value="Trans_coact_sf"/>
</dbReference>
<comment type="domain">
    <text evidence="1">The C-terminus is involved in transcriptional enhancement.</text>
</comment>
<comment type="similarity">
    <text evidence="1">Belongs to the Tevenvirinae late transcription coactivator family.</text>
</comment>
<keyword evidence="3" id="KW-1185">Reference proteome</keyword>
<dbReference type="Pfam" id="PF16805">
    <property type="entry name" value="Trans_coact"/>
    <property type="match status" value="1"/>
</dbReference>
<comment type="function">
    <text evidence="1">Activates transcription at late promoters when the sliding clamp is present. Binds to both the host RNA polymerase (RNAP) and the upstream dsDNA.</text>
</comment>
<name>A0A0A7HCL8_9CAUD</name>
<reference evidence="2 3" key="1">
    <citation type="submission" date="2014-10" db="EMBL/GenBank/DDBJ databases">
        <title>VR bacteriophages - a small but diverse group of low-temperature viruses.</title>
        <authorList>
            <person name="Kaliniene L."/>
            <person name="Meskys R."/>
            <person name="Simoliunas E."/>
            <person name="Zajanckauskaite A."/>
            <person name="Truncaite L."/>
        </authorList>
    </citation>
    <scope>NUCLEOTIDE SEQUENCE [LARGE SCALE GENOMIC DNA]</scope>
</reference>
<dbReference type="InterPro" id="IPR046384">
    <property type="entry name" value="LTACT_myovirus"/>
</dbReference>
<proteinExistence type="inferred from homology"/>
<dbReference type="OrthoDB" id="20209at10239"/>
<feature type="region of interest" description="Involved in transcriptional enhancement" evidence="1">
    <location>
        <begin position="94"/>
        <end position="100"/>
    </location>
</feature>
<dbReference type="Gene3D" id="1.10.10.2850">
    <property type="entry name" value="Phage late-transcription coactivator-like"/>
    <property type="match status" value="1"/>
</dbReference>
<dbReference type="KEGG" id="vg:26632551"/>
<sequence>MTQSLNDFDGAVNTASEPVHVLVNKQQNGLDIEAFVESEGCSYLEAATAWLEENSIPEGNFARYLPAGIIDKIMNEAIDDNLLRPSMARTQKTNTLDFLL</sequence>
<organism evidence="2 3">
    <name type="scientific">Escherichia phage vb_EcoM-VR5</name>
    <dbReference type="NCBI Taxonomy" id="1567026"/>
    <lineage>
        <taxon>Viruses</taxon>
        <taxon>Duplodnaviria</taxon>
        <taxon>Heunggongvirae</taxon>
        <taxon>Uroviricota</taxon>
        <taxon>Caudoviricetes</taxon>
        <taxon>Pantevenvirales</taxon>
        <taxon>Straboviridae</taxon>
        <taxon>Tevenvirinae</taxon>
        <taxon>Dhakavirus</taxon>
        <taxon>Dhakavirus vr5</taxon>
    </lineage>
</organism>
<protein>
    <recommendedName>
        <fullName evidence="1">Late transcription coactivator</fullName>
    </recommendedName>
    <alternativeName>
        <fullName evidence="1">RNA polymerase-associated protein Gp33</fullName>
    </alternativeName>
</protein>
<dbReference type="RefSeq" id="YP_009205938.1">
    <property type="nucleotide sequence ID" value="NC_028881.1"/>
</dbReference>
<dbReference type="Proteomes" id="UP000030715">
    <property type="component" value="Segment"/>
</dbReference>
<dbReference type="GO" id="GO:0140537">
    <property type="term" value="F:transcription regulator activator activity"/>
    <property type="evidence" value="ECO:0007669"/>
    <property type="project" value="UniProtKB-UniRule"/>
</dbReference>
<dbReference type="GO" id="GO:0019086">
    <property type="term" value="P:late viral transcription"/>
    <property type="evidence" value="ECO:0007669"/>
    <property type="project" value="UniProtKB-UniRule"/>
</dbReference>
<dbReference type="InterPro" id="IPR031836">
    <property type="entry name" value="Trans_coact"/>
</dbReference>
<dbReference type="HAMAP" id="MF_04165">
    <property type="entry name" value="T4_TRANSCR_COACT"/>
    <property type="match status" value="1"/>
</dbReference>
<comment type="subunit">
    <text evidence="1">Interacts with the beta subunit of host RNAP RpoB (via flap domain). Part of the transcription activation complex containing host RNAP, the viral RNA polymerase sigma-like factor, the coactivator gp33, and the sliding clamp.</text>
</comment>
<dbReference type="GeneID" id="26632551"/>
<evidence type="ECO:0000256" key="1">
    <source>
        <dbReference type="HAMAP-Rule" id="MF_04165"/>
    </source>
</evidence>
<accession>A0A0A7HCL8</accession>
<feature type="region of interest" description="Interaction with host RNAP" evidence="1">
    <location>
        <begin position="50"/>
        <end position="80"/>
    </location>
</feature>
<evidence type="ECO:0000313" key="2">
    <source>
        <dbReference type="EMBL" id="AIZ02031.1"/>
    </source>
</evidence>